<sequence length="262" mass="29341">MKVVSIINLKGGVAKTISSVNIAHILATVHNKRVLLVDNDKQGNASKMFGLHNYAEPSIAEVMTERNLNINEIIISTPYAGLDVIPANMNLLRANLQVLLDTTRPQQTRLRNAINQVADRYDYCIIDNAPDINISVINALVASDDVLIPVKIDKFAFDGLAELKEQIDNTREDLNPNISLRGCFVTSYQRNEVNKQGEECMRTQMDYPVFDTHIRKTEKIDESTFATMPIIEYSRRCGAAMDYLKLVSEYLSNVSDSDTKGS</sequence>
<reference evidence="2 3" key="1">
    <citation type="submission" date="2022-05" db="EMBL/GenBank/DDBJ databases">
        <title>Genome Sequencing of Bee-Associated Microbes.</title>
        <authorList>
            <person name="Dunlap C."/>
        </authorList>
    </citation>
    <scope>NUCLEOTIDE SEQUENCE [LARGE SCALE GENOMIC DNA]</scope>
    <source>
        <strain evidence="2 3">NRRL B-04010</strain>
    </source>
</reference>
<comment type="caution">
    <text evidence="2">The sequence shown here is derived from an EMBL/GenBank/DDBJ whole genome shotgun (WGS) entry which is preliminary data.</text>
</comment>
<keyword evidence="3" id="KW-1185">Reference proteome</keyword>
<organism evidence="2 3">
    <name type="scientific">Paenibacillus alvei</name>
    <name type="common">Bacillus alvei</name>
    <dbReference type="NCBI Taxonomy" id="44250"/>
    <lineage>
        <taxon>Bacteria</taxon>
        <taxon>Bacillati</taxon>
        <taxon>Bacillota</taxon>
        <taxon>Bacilli</taxon>
        <taxon>Bacillales</taxon>
        <taxon>Paenibacillaceae</taxon>
        <taxon>Paenibacillus</taxon>
    </lineage>
</organism>
<dbReference type="SUPFAM" id="SSF52540">
    <property type="entry name" value="P-loop containing nucleoside triphosphate hydrolases"/>
    <property type="match status" value="1"/>
</dbReference>
<dbReference type="PANTHER" id="PTHR13696:SF52">
    <property type="entry name" value="PARA FAMILY PROTEIN CT_582"/>
    <property type="match status" value="1"/>
</dbReference>
<proteinExistence type="predicted"/>
<evidence type="ECO:0000313" key="3">
    <source>
        <dbReference type="Proteomes" id="UP001527181"/>
    </source>
</evidence>
<dbReference type="InterPro" id="IPR027417">
    <property type="entry name" value="P-loop_NTPase"/>
</dbReference>
<gene>
    <name evidence="2" type="ORF">M5X12_30525</name>
</gene>
<accession>A0ABT4H897</accession>
<dbReference type="CDD" id="cd02042">
    <property type="entry name" value="ParAB_family"/>
    <property type="match status" value="1"/>
</dbReference>
<dbReference type="InterPro" id="IPR025669">
    <property type="entry name" value="AAA_dom"/>
</dbReference>
<name>A0ABT4H897_PAEAL</name>
<dbReference type="Proteomes" id="UP001527181">
    <property type="component" value="Unassembled WGS sequence"/>
</dbReference>
<dbReference type="EMBL" id="JAMDNP010000126">
    <property type="protein sequence ID" value="MCY9764832.1"/>
    <property type="molecule type" value="Genomic_DNA"/>
</dbReference>
<dbReference type="RefSeq" id="WP_268598976.1">
    <property type="nucleotide sequence ID" value="NZ_JAMDNP010000126.1"/>
</dbReference>
<feature type="domain" description="AAA" evidence="1">
    <location>
        <begin position="1"/>
        <end position="179"/>
    </location>
</feature>
<dbReference type="Gene3D" id="3.40.50.300">
    <property type="entry name" value="P-loop containing nucleotide triphosphate hydrolases"/>
    <property type="match status" value="1"/>
</dbReference>
<evidence type="ECO:0000259" key="1">
    <source>
        <dbReference type="Pfam" id="PF13614"/>
    </source>
</evidence>
<evidence type="ECO:0000313" key="2">
    <source>
        <dbReference type="EMBL" id="MCY9764832.1"/>
    </source>
</evidence>
<dbReference type="InterPro" id="IPR050678">
    <property type="entry name" value="DNA_Partitioning_ATPase"/>
</dbReference>
<dbReference type="Pfam" id="PF13614">
    <property type="entry name" value="AAA_31"/>
    <property type="match status" value="1"/>
</dbReference>
<dbReference type="PANTHER" id="PTHR13696">
    <property type="entry name" value="P-LOOP CONTAINING NUCLEOSIDE TRIPHOSPHATE HYDROLASE"/>
    <property type="match status" value="1"/>
</dbReference>
<protein>
    <submittedName>
        <fullName evidence="2">ParA family protein</fullName>
    </submittedName>
</protein>